<proteinExistence type="inferred from homology"/>
<evidence type="ECO:0000256" key="2">
    <source>
        <dbReference type="ARBA" id="ARBA00006844"/>
    </source>
</evidence>
<dbReference type="PROSITE" id="PS51263">
    <property type="entry name" value="ADF_H"/>
    <property type="match status" value="1"/>
</dbReference>
<evidence type="ECO:0000256" key="4">
    <source>
        <dbReference type="ARBA" id="ARBA00023203"/>
    </source>
</evidence>
<accession>A0A9W8EC82</accession>
<evidence type="ECO:0000313" key="8">
    <source>
        <dbReference type="Proteomes" id="UP001150907"/>
    </source>
</evidence>
<protein>
    <recommendedName>
        <fullName evidence="3">Cofilin</fullName>
    </recommendedName>
    <alternativeName>
        <fullName evidence="5">Actin-depolymerizing factor 1</fullName>
    </alternativeName>
</protein>
<dbReference type="SUPFAM" id="SSF55753">
    <property type="entry name" value="Actin depolymerizing proteins"/>
    <property type="match status" value="1"/>
</dbReference>
<gene>
    <name evidence="7" type="primary">COF1</name>
    <name evidence="7" type="ORF">H4R26_005796</name>
</gene>
<dbReference type="SMART" id="SM00102">
    <property type="entry name" value="ADF"/>
    <property type="match status" value="1"/>
</dbReference>
<dbReference type="GO" id="GO:0003779">
    <property type="term" value="F:actin binding"/>
    <property type="evidence" value="ECO:0007669"/>
    <property type="project" value="UniProtKB-KW"/>
</dbReference>
<dbReference type="InterPro" id="IPR029006">
    <property type="entry name" value="ADF-H/Gelsolin-like_dom_sf"/>
</dbReference>
<dbReference type="OrthoDB" id="10249245at2759"/>
<keyword evidence="4" id="KW-0009">Actin-binding</keyword>
<evidence type="ECO:0000256" key="3">
    <source>
        <dbReference type="ARBA" id="ARBA00015630"/>
    </source>
</evidence>
<dbReference type="EMBL" id="JANBQF010001300">
    <property type="protein sequence ID" value="KAJ1997542.1"/>
    <property type="molecule type" value="Genomic_DNA"/>
</dbReference>
<name>A0A9W8EC82_9FUNG</name>
<feature type="domain" description="ADF-H" evidence="6">
    <location>
        <begin position="1"/>
        <end position="154"/>
    </location>
</feature>
<dbReference type="GO" id="GO:0030042">
    <property type="term" value="P:actin filament depolymerization"/>
    <property type="evidence" value="ECO:0007669"/>
    <property type="project" value="InterPro"/>
</dbReference>
<sequence>SSGISVEEQCLTAFSRLKDSHEYKYVLFKIASDNKSIIVDTTSSGPYVETPEDVDAAKKALKEKTEEVLYEEFVALLPEDECRYAVYDLAYVKDGQRNKILFYAWAPEVAPIRNKMIYASSKDALRKMLVGVAEDIQATDLDEASHDTVLEKVMRHVR</sequence>
<keyword evidence="8" id="KW-1185">Reference proteome</keyword>
<comment type="caution">
    <text evidence="7">The sequence shown here is derived from an EMBL/GenBank/DDBJ whole genome shotgun (WGS) entry which is preliminary data.</text>
</comment>
<dbReference type="InterPro" id="IPR002108">
    <property type="entry name" value="ADF-H"/>
</dbReference>
<feature type="non-terminal residue" evidence="7">
    <location>
        <position position="1"/>
    </location>
</feature>
<dbReference type="CDD" id="cd11286">
    <property type="entry name" value="ADF_cofilin_like"/>
    <property type="match status" value="1"/>
</dbReference>
<dbReference type="InterPro" id="IPR017904">
    <property type="entry name" value="ADF/Cofilin"/>
</dbReference>
<evidence type="ECO:0000313" key="7">
    <source>
        <dbReference type="EMBL" id="KAJ1997542.1"/>
    </source>
</evidence>
<evidence type="ECO:0000256" key="1">
    <source>
        <dbReference type="ARBA" id="ARBA00004109"/>
    </source>
</evidence>
<dbReference type="Gene3D" id="3.40.20.10">
    <property type="entry name" value="Severin"/>
    <property type="match status" value="1"/>
</dbReference>
<dbReference type="PANTHER" id="PTHR11913">
    <property type="entry name" value="COFILIN-RELATED"/>
    <property type="match status" value="1"/>
</dbReference>
<dbReference type="GO" id="GO:0016363">
    <property type="term" value="C:nuclear matrix"/>
    <property type="evidence" value="ECO:0007669"/>
    <property type="project" value="UniProtKB-SubCell"/>
</dbReference>
<comment type="similarity">
    <text evidence="2">Belongs to the actin-binding proteins ADF family.</text>
</comment>
<reference evidence="7" key="1">
    <citation type="submission" date="2022-07" db="EMBL/GenBank/DDBJ databases">
        <title>Phylogenomic reconstructions and comparative analyses of Kickxellomycotina fungi.</title>
        <authorList>
            <person name="Reynolds N.K."/>
            <person name="Stajich J.E."/>
            <person name="Barry K."/>
            <person name="Grigoriev I.V."/>
            <person name="Crous P."/>
            <person name="Smith M.E."/>
        </authorList>
    </citation>
    <scope>NUCLEOTIDE SEQUENCE</scope>
    <source>
        <strain evidence="7">IMI 214461</strain>
    </source>
</reference>
<dbReference type="GO" id="GO:0015629">
    <property type="term" value="C:actin cytoskeleton"/>
    <property type="evidence" value="ECO:0007669"/>
    <property type="project" value="InterPro"/>
</dbReference>
<dbReference type="Pfam" id="PF00241">
    <property type="entry name" value="Cofilin_ADF"/>
    <property type="match status" value="1"/>
</dbReference>
<evidence type="ECO:0000256" key="5">
    <source>
        <dbReference type="ARBA" id="ARBA00032427"/>
    </source>
</evidence>
<comment type="subcellular location">
    <subcellularLocation>
        <location evidence="1">Nucleus matrix</location>
    </subcellularLocation>
</comment>
<evidence type="ECO:0000259" key="6">
    <source>
        <dbReference type="PROSITE" id="PS51263"/>
    </source>
</evidence>
<dbReference type="AlphaFoldDB" id="A0A9W8EC82"/>
<dbReference type="Proteomes" id="UP001150907">
    <property type="component" value="Unassembled WGS sequence"/>
</dbReference>
<organism evidence="7 8">
    <name type="scientific">Coemansia thaxteri</name>
    <dbReference type="NCBI Taxonomy" id="2663907"/>
    <lineage>
        <taxon>Eukaryota</taxon>
        <taxon>Fungi</taxon>
        <taxon>Fungi incertae sedis</taxon>
        <taxon>Zoopagomycota</taxon>
        <taxon>Kickxellomycotina</taxon>
        <taxon>Kickxellomycetes</taxon>
        <taxon>Kickxellales</taxon>
        <taxon>Kickxellaceae</taxon>
        <taxon>Coemansia</taxon>
    </lineage>
</organism>